<feature type="repeat" description="PPR" evidence="5">
    <location>
        <begin position="525"/>
        <end position="559"/>
    </location>
</feature>
<name>A0AAP0N4D8_9ROSI</name>
<dbReference type="Pfam" id="PF01535">
    <property type="entry name" value="PPR"/>
    <property type="match status" value="5"/>
</dbReference>
<evidence type="ECO:0008006" key="8">
    <source>
        <dbReference type="Google" id="ProtNLM"/>
    </source>
</evidence>
<evidence type="ECO:0000256" key="2">
    <source>
        <dbReference type="ARBA" id="ARBA00022737"/>
    </source>
</evidence>
<organism evidence="6 7">
    <name type="scientific">Citrus x changshan-huyou</name>
    <dbReference type="NCBI Taxonomy" id="2935761"/>
    <lineage>
        <taxon>Eukaryota</taxon>
        <taxon>Viridiplantae</taxon>
        <taxon>Streptophyta</taxon>
        <taxon>Embryophyta</taxon>
        <taxon>Tracheophyta</taxon>
        <taxon>Spermatophyta</taxon>
        <taxon>Magnoliopsida</taxon>
        <taxon>eudicotyledons</taxon>
        <taxon>Gunneridae</taxon>
        <taxon>Pentapetalae</taxon>
        <taxon>rosids</taxon>
        <taxon>malvids</taxon>
        <taxon>Sapindales</taxon>
        <taxon>Rutaceae</taxon>
        <taxon>Aurantioideae</taxon>
        <taxon>Citrus</taxon>
    </lineage>
</organism>
<feature type="repeat" description="PPR" evidence="5">
    <location>
        <begin position="323"/>
        <end position="357"/>
    </location>
</feature>
<dbReference type="PROSITE" id="PS51375">
    <property type="entry name" value="PPR"/>
    <property type="match status" value="8"/>
</dbReference>
<keyword evidence="7" id="KW-1185">Reference proteome</keyword>
<dbReference type="InterPro" id="IPR011990">
    <property type="entry name" value="TPR-like_helical_dom_sf"/>
</dbReference>
<sequence>MRVHQCLTHSLRKPHHKIKNCNSSNLLKSVTFSPRNPSLQSFNISTKRSVLAWFLQRPLPDNFNNKRITCYKQVHAQIAISGLQCDTFLANMLLRNYSKANDLDGARKLFDTMSERNLVSWSSLVSMYTKKGYGEEALMVFIGFLKVGNGRPDDYILSSVICACTQLGGGGDGGNVGEQMHSFVIKSGFDRDVYVGTSLMNLYAKNGSVDDAKFVFDGLMVKTAVSWTTIITGYVKSGRSDLSLNLFNQMRETDVHDKYLLSSVLSACSMLQFVGGGKQIHAHVLRRGMGMDVSVINVLMDFYSKCGRVKMARRLFDEIEVKNIISWTTLIGGYMQNSFDREAMKLFTEMTRLGWKPDDFACSSVLTSCGSVEALEQGRQVHAYSFKANLESDNFVKNSLVDMYAKCDSLTEARKVFDVMADRNVVSYNAMIEGYSKQEKLSEALDLFHEMRVGFVPPGLLTFVSLLGLSSSVFSLESSKQIHGLIIKYGVFLDVFAGSALIDAYSKCFSNKDARLVFDEMNQRDIVVWNAMLLGYTQQLENEEAIKLYLELLLSQQRPNEFTFAALITAASNLGSLKHGQQFHNHLIKLGLDFDPFITSALIDMYAKCGSLEDAYETFGSTTWKDVACWNSMICTNAHHGEPMKTLLLFREMIIEGLEPNYITFVGVLSACSHAGLIEDGLDHFQSMAGFGIEPGMEHYASVVSLFGRAGKLYEAKDFIEKMPIKPAAVVWRSLLNACRMFGNVELGRYAAEMAISIDPMDSGSYTLLSNTFACNSMWADAKQVRKKMDLDGVMKEAGRSWIEVNNEVHAFVARDKSHHAADLTYSILDNLILHIKGVGYVPNTSALC</sequence>
<dbReference type="AlphaFoldDB" id="A0AAP0N4D8"/>
<dbReference type="Pfam" id="PF13041">
    <property type="entry name" value="PPR_2"/>
    <property type="match status" value="3"/>
</dbReference>
<evidence type="ECO:0000256" key="1">
    <source>
        <dbReference type="ARBA" id="ARBA00006643"/>
    </source>
</evidence>
<feature type="repeat" description="PPR" evidence="5">
    <location>
        <begin position="223"/>
        <end position="257"/>
    </location>
</feature>
<dbReference type="Pfam" id="PF20431">
    <property type="entry name" value="E_motif"/>
    <property type="match status" value="1"/>
</dbReference>
<dbReference type="Pfam" id="PF13812">
    <property type="entry name" value="PPR_3"/>
    <property type="match status" value="1"/>
</dbReference>
<evidence type="ECO:0000256" key="4">
    <source>
        <dbReference type="ARBA" id="ARBA00061659"/>
    </source>
</evidence>
<dbReference type="Gene3D" id="1.25.40.10">
    <property type="entry name" value="Tetratricopeptide repeat domain"/>
    <property type="match status" value="5"/>
</dbReference>
<keyword evidence="3" id="KW-0809">Transit peptide</keyword>
<feature type="repeat" description="PPR" evidence="5">
    <location>
        <begin position="626"/>
        <end position="660"/>
    </location>
</feature>
<dbReference type="FunFam" id="1.25.40.10:FF:000353">
    <property type="entry name" value="Pentatricopeptide repeat-containing protein At4g39530"/>
    <property type="match status" value="1"/>
</dbReference>
<evidence type="ECO:0000256" key="5">
    <source>
        <dbReference type="PROSITE-ProRule" id="PRU00708"/>
    </source>
</evidence>
<dbReference type="InterPro" id="IPR002885">
    <property type="entry name" value="PPR_rpt"/>
</dbReference>
<feature type="repeat" description="PPR" evidence="5">
    <location>
        <begin position="86"/>
        <end position="120"/>
    </location>
</feature>
<protein>
    <recommendedName>
        <fullName evidence="8">Pentatricopeptide repeat-containing protein</fullName>
    </recommendedName>
</protein>
<dbReference type="PANTHER" id="PTHR47926">
    <property type="entry name" value="PENTATRICOPEPTIDE REPEAT-CONTAINING PROTEIN"/>
    <property type="match status" value="1"/>
</dbReference>
<dbReference type="InterPro" id="IPR046848">
    <property type="entry name" value="E_motif"/>
</dbReference>
<dbReference type="EMBL" id="JBCGBO010000001">
    <property type="protein sequence ID" value="KAK9230541.1"/>
    <property type="molecule type" value="Genomic_DNA"/>
</dbReference>
<keyword evidence="2" id="KW-0677">Repeat</keyword>
<comment type="similarity">
    <text evidence="4">Belongs to the PPR family. PCMP-E subfamily.</text>
</comment>
<evidence type="ECO:0000256" key="3">
    <source>
        <dbReference type="ARBA" id="ARBA00022946"/>
    </source>
</evidence>
<feature type="repeat" description="PPR" evidence="5">
    <location>
        <begin position="292"/>
        <end position="322"/>
    </location>
</feature>
<evidence type="ECO:0000313" key="7">
    <source>
        <dbReference type="Proteomes" id="UP001428341"/>
    </source>
</evidence>
<dbReference type="FunFam" id="1.25.40.10:FF:000361">
    <property type="entry name" value="Pentatricopeptide repeat-containing protein chloroplastic"/>
    <property type="match status" value="1"/>
</dbReference>
<proteinExistence type="inferred from homology"/>
<evidence type="ECO:0000313" key="6">
    <source>
        <dbReference type="EMBL" id="KAK9230541.1"/>
    </source>
</evidence>
<dbReference type="FunFam" id="1.25.40.10:FF:000090">
    <property type="entry name" value="Pentatricopeptide repeat-containing protein, chloroplastic"/>
    <property type="match status" value="1"/>
</dbReference>
<dbReference type="GO" id="GO:0009451">
    <property type="term" value="P:RNA modification"/>
    <property type="evidence" value="ECO:0007669"/>
    <property type="project" value="InterPro"/>
</dbReference>
<dbReference type="GO" id="GO:0003729">
    <property type="term" value="F:mRNA binding"/>
    <property type="evidence" value="ECO:0007669"/>
    <property type="project" value="UniProtKB-ARBA"/>
</dbReference>
<dbReference type="InterPro" id="IPR046960">
    <property type="entry name" value="PPR_At4g14850-like_plant"/>
</dbReference>
<comment type="caution">
    <text evidence="6">The sequence shown here is derived from an EMBL/GenBank/DDBJ whole genome shotgun (WGS) entry which is preliminary data.</text>
</comment>
<comment type="similarity">
    <text evidence="1">Belongs to the PPR family. PCMP-H subfamily.</text>
</comment>
<feature type="repeat" description="PPR" evidence="5">
    <location>
        <begin position="424"/>
        <end position="458"/>
    </location>
</feature>
<dbReference type="NCBIfam" id="TIGR00756">
    <property type="entry name" value="PPR"/>
    <property type="match status" value="5"/>
</dbReference>
<dbReference type="Proteomes" id="UP001428341">
    <property type="component" value="Unassembled WGS sequence"/>
</dbReference>
<feature type="repeat" description="PPR" evidence="5">
    <location>
        <begin position="661"/>
        <end position="695"/>
    </location>
</feature>
<dbReference type="FunFam" id="1.25.40.10:FF:000073">
    <property type="entry name" value="Pentatricopeptide repeat-containing protein chloroplastic"/>
    <property type="match status" value="1"/>
</dbReference>
<dbReference type="PANTHER" id="PTHR47926:SF527">
    <property type="entry name" value="PENTATRICOPEPTIDE REPEAT-CONTAINING PROTEIN"/>
    <property type="match status" value="1"/>
</dbReference>
<accession>A0AAP0N4D8</accession>
<gene>
    <name evidence="6" type="ORF">WN944_023512</name>
</gene>
<dbReference type="FunFam" id="1.25.40.10:FF:000488">
    <property type="entry name" value="Pentatricopeptide repeat-containing protein, mitochondrial"/>
    <property type="match status" value="1"/>
</dbReference>
<reference evidence="6 7" key="1">
    <citation type="submission" date="2024-05" db="EMBL/GenBank/DDBJ databases">
        <title>Haplotype-resolved chromosome-level genome assembly of Huyou (Citrus changshanensis).</title>
        <authorList>
            <person name="Miao C."/>
            <person name="Chen W."/>
            <person name="Wu Y."/>
            <person name="Wang L."/>
            <person name="Zhao S."/>
            <person name="Grierson D."/>
            <person name="Xu C."/>
            <person name="Chen K."/>
        </authorList>
    </citation>
    <scope>NUCLEOTIDE SEQUENCE [LARGE SCALE GENOMIC DNA]</scope>
    <source>
        <strain evidence="6">01-14</strain>
        <tissue evidence="6">Leaf</tissue>
    </source>
</reference>